<organism evidence="3 4">
    <name type="scientific">Chitinimonas prasina</name>
    <dbReference type="NCBI Taxonomy" id="1434937"/>
    <lineage>
        <taxon>Bacteria</taxon>
        <taxon>Pseudomonadati</taxon>
        <taxon>Pseudomonadota</taxon>
        <taxon>Betaproteobacteria</taxon>
        <taxon>Neisseriales</taxon>
        <taxon>Chitinibacteraceae</taxon>
        <taxon>Chitinimonas</taxon>
    </lineage>
</organism>
<name>A0ABQ5YGY1_9NEIS</name>
<feature type="signal peptide" evidence="2">
    <location>
        <begin position="1"/>
        <end position="19"/>
    </location>
</feature>
<feature type="chain" id="PRO_5046968802" evidence="2">
    <location>
        <begin position="20"/>
        <end position="232"/>
    </location>
</feature>
<comment type="caution">
    <text evidence="3">The sequence shown here is derived from an EMBL/GenBank/DDBJ whole genome shotgun (WGS) entry which is preliminary data.</text>
</comment>
<dbReference type="EMBL" id="BSOG01000003">
    <property type="protein sequence ID" value="GLR13929.1"/>
    <property type="molecule type" value="Genomic_DNA"/>
</dbReference>
<evidence type="ECO:0000313" key="4">
    <source>
        <dbReference type="Proteomes" id="UP001156706"/>
    </source>
</evidence>
<gene>
    <name evidence="3" type="ORF">GCM10007907_27190</name>
</gene>
<feature type="compositionally biased region" description="Low complexity" evidence="1">
    <location>
        <begin position="171"/>
        <end position="180"/>
    </location>
</feature>
<feature type="region of interest" description="Disordered" evidence="1">
    <location>
        <begin position="169"/>
        <end position="207"/>
    </location>
</feature>
<evidence type="ECO:0000313" key="3">
    <source>
        <dbReference type="EMBL" id="GLR13929.1"/>
    </source>
</evidence>
<keyword evidence="4" id="KW-1185">Reference proteome</keyword>
<evidence type="ECO:0000256" key="2">
    <source>
        <dbReference type="SAM" id="SignalP"/>
    </source>
</evidence>
<dbReference type="RefSeq" id="WP_284197026.1">
    <property type="nucleotide sequence ID" value="NZ_BSOG01000003.1"/>
</dbReference>
<dbReference type="Proteomes" id="UP001156706">
    <property type="component" value="Unassembled WGS sequence"/>
</dbReference>
<reference evidence="4" key="1">
    <citation type="journal article" date="2019" name="Int. J. Syst. Evol. Microbiol.">
        <title>The Global Catalogue of Microorganisms (GCM) 10K type strain sequencing project: providing services to taxonomists for standard genome sequencing and annotation.</title>
        <authorList>
            <consortium name="The Broad Institute Genomics Platform"/>
            <consortium name="The Broad Institute Genome Sequencing Center for Infectious Disease"/>
            <person name="Wu L."/>
            <person name="Ma J."/>
        </authorList>
    </citation>
    <scope>NUCLEOTIDE SEQUENCE [LARGE SCALE GENOMIC DNA]</scope>
    <source>
        <strain evidence="4">NBRC 110044</strain>
    </source>
</reference>
<accession>A0ABQ5YGY1</accession>
<proteinExistence type="predicted"/>
<sequence>MHRLLICLLLACCTLLLRAEQVLTGSWGGEVAGQAVSLSLNGKGGGSLDGKPIRYQVMGGLLLIEEDGEVTPYQFRLQGGQLLIAGGDIPGVLSMIRVKPGQKPPRGNATQAQAGGLRQELVGSWCLVRNFSASGGGGSQSSTCFELRPDGSYSYSSERSMDAYGGGMWGGTSSSSSDSGRWTATGNSLTAHSHKGGSTTYPLEKRNHPRNNDPMLCLDGDCYVTQWQRAPW</sequence>
<keyword evidence="2" id="KW-0732">Signal</keyword>
<protein>
    <submittedName>
        <fullName evidence="3">Uncharacterized protein</fullName>
    </submittedName>
</protein>
<feature type="compositionally biased region" description="Polar residues" evidence="1">
    <location>
        <begin position="182"/>
        <end position="201"/>
    </location>
</feature>
<evidence type="ECO:0000256" key="1">
    <source>
        <dbReference type="SAM" id="MobiDB-lite"/>
    </source>
</evidence>